<protein>
    <submittedName>
        <fullName evidence="4">Glucose 1-dehydrogenase</fullName>
        <ecNumber evidence="4">1.1.1.47</ecNumber>
    </submittedName>
</protein>
<dbReference type="PANTHER" id="PTHR24321:SF15">
    <property type="entry name" value="OXIDOREDUCTASE UCPA"/>
    <property type="match status" value="1"/>
</dbReference>
<dbReference type="InterPro" id="IPR057326">
    <property type="entry name" value="KR_dom"/>
</dbReference>
<dbReference type="PANTHER" id="PTHR24321">
    <property type="entry name" value="DEHYDROGENASES, SHORT CHAIN"/>
    <property type="match status" value="1"/>
</dbReference>
<sequence>MGSDGGGRLAGRVALITGAARGQGAAEARLFAREGARVVLCDLLEAEGAAVARELGAERAEFVALDVTDERGWERAVARAVARFGRLDVLVNNAAVHWRSPLEQETSDGFERMLSVNVRGAFLGIRSATPALREAGGGAIVNVSSTAGMTGYPELGAYAASKWALRGLTRVAALELAADGIRVNALLPGGIRTAMVPDPDAPGRWDGLPAGRVGEVEEIAEAALFLASPASSYMTGSDLVIDGGALAG</sequence>
<evidence type="ECO:0000256" key="2">
    <source>
        <dbReference type="ARBA" id="ARBA00023002"/>
    </source>
</evidence>
<dbReference type="SMART" id="SM00822">
    <property type="entry name" value="PKS_KR"/>
    <property type="match status" value="1"/>
</dbReference>
<evidence type="ECO:0000259" key="3">
    <source>
        <dbReference type="SMART" id="SM00822"/>
    </source>
</evidence>
<dbReference type="PRINTS" id="PR00080">
    <property type="entry name" value="SDRFAMILY"/>
</dbReference>
<keyword evidence="5" id="KW-1185">Reference proteome</keyword>
<dbReference type="GO" id="GO:0047936">
    <property type="term" value="F:glucose 1-dehydrogenase [NAD(P)+] activity"/>
    <property type="evidence" value="ECO:0007669"/>
    <property type="project" value="UniProtKB-EC"/>
</dbReference>
<comment type="similarity">
    <text evidence="1">Belongs to the short-chain dehydrogenases/reductases (SDR) family.</text>
</comment>
<dbReference type="PROSITE" id="PS00061">
    <property type="entry name" value="ADH_SHORT"/>
    <property type="match status" value="1"/>
</dbReference>
<evidence type="ECO:0000256" key="1">
    <source>
        <dbReference type="ARBA" id="ARBA00006484"/>
    </source>
</evidence>
<dbReference type="EMBL" id="JAWSTH010000001">
    <property type="protein sequence ID" value="MDW5592775.1"/>
    <property type="molecule type" value="Genomic_DNA"/>
</dbReference>
<dbReference type="Pfam" id="PF13561">
    <property type="entry name" value="adh_short_C2"/>
    <property type="match status" value="1"/>
</dbReference>
<name>A0ABU4HJN5_9ACTN</name>
<dbReference type="Proteomes" id="UP001284601">
    <property type="component" value="Unassembled WGS sequence"/>
</dbReference>
<accession>A0ABU4HJN5</accession>
<dbReference type="NCBIfam" id="NF005559">
    <property type="entry name" value="PRK07231.1"/>
    <property type="match status" value="1"/>
</dbReference>
<dbReference type="Gene3D" id="3.40.50.720">
    <property type="entry name" value="NAD(P)-binding Rossmann-like Domain"/>
    <property type="match status" value="1"/>
</dbReference>
<proteinExistence type="inferred from homology"/>
<evidence type="ECO:0000313" key="5">
    <source>
        <dbReference type="Proteomes" id="UP001284601"/>
    </source>
</evidence>
<dbReference type="InterPro" id="IPR002347">
    <property type="entry name" value="SDR_fam"/>
</dbReference>
<dbReference type="RefSeq" id="WP_318595034.1">
    <property type="nucleotide sequence ID" value="NZ_JAWSTH010000001.1"/>
</dbReference>
<organism evidence="4 5">
    <name type="scientific">Conexibacter stalactiti</name>
    <dbReference type="NCBI Taxonomy" id="1940611"/>
    <lineage>
        <taxon>Bacteria</taxon>
        <taxon>Bacillati</taxon>
        <taxon>Actinomycetota</taxon>
        <taxon>Thermoleophilia</taxon>
        <taxon>Solirubrobacterales</taxon>
        <taxon>Conexibacteraceae</taxon>
        <taxon>Conexibacter</taxon>
    </lineage>
</organism>
<comment type="caution">
    <text evidence="4">The sequence shown here is derived from an EMBL/GenBank/DDBJ whole genome shotgun (WGS) entry which is preliminary data.</text>
</comment>
<dbReference type="InterPro" id="IPR020904">
    <property type="entry name" value="Sc_DH/Rdtase_CS"/>
</dbReference>
<dbReference type="EC" id="1.1.1.47" evidence="4"/>
<reference evidence="4 5" key="2">
    <citation type="submission" date="2023-10" db="EMBL/GenBank/DDBJ databases">
        <authorList>
            <person name="Han X.F."/>
        </authorList>
    </citation>
    <scope>NUCLEOTIDE SEQUENCE [LARGE SCALE GENOMIC DNA]</scope>
    <source>
        <strain evidence="4 5">KCTC 39840</strain>
    </source>
</reference>
<gene>
    <name evidence="4" type="ORF">R7226_00400</name>
</gene>
<feature type="domain" description="Ketoreductase" evidence="3">
    <location>
        <begin position="12"/>
        <end position="208"/>
    </location>
</feature>
<dbReference type="InterPro" id="IPR036291">
    <property type="entry name" value="NAD(P)-bd_dom_sf"/>
</dbReference>
<reference evidence="5" key="1">
    <citation type="submission" date="2023-07" db="EMBL/GenBank/DDBJ databases">
        <title>Conexibacter stalactiti sp. nov., isolated from stalactites in a lava cave and emended description of the genus Conexibacter.</title>
        <authorList>
            <person name="Lee S.D."/>
        </authorList>
    </citation>
    <scope>NUCLEOTIDE SEQUENCE [LARGE SCALE GENOMIC DNA]</scope>
    <source>
        <strain evidence="5">KCTC 39840</strain>
    </source>
</reference>
<dbReference type="PRINTS" id="PR00081">
    <property type="entry name" value="GDHRDH"/>
</dbReference>
<keyword evidence="2 4" id="KW-0560">Oxidoreductase</keyword>
<evidence type="ECO:0000313" key="4">
    <source>
        <dbReference type="EMBL" id="MDW5592775.1"/>
    </source>
</evidence>
<dbReference type="SUPFAM" id="SSF51735">
    <property type="entry name" value="NAD(P)-binding Rossmann-fold domains"/>
    <property type="match status" value="1"/>
</dbReference>